<dbReference type="PANTHER" id="PTHR34473:SF3">
    <property type="entry name" value="TRANSMEMBRANE PROTEIN-RELATED"/>
    <property type="match status" value="1"/>
</dbReference>
<reference evidence="3 4" key="1">
    <citation type="submission" date="2024-09" db="EMBL/GenBank/DDBJ databases">
        <authorList>
            <person name="Sun Q."/>
            <person name="Mori K."/>
        </authorList>
    </citation>
    <scope>NUCLEOTIDE SEQUENCE [LARGE SCALE GENOMIC DNA]</scope>
    <source>
        <strain evidence="3 4">JCM 3143</strain>
    </source>
</reference>
<organism evidence="3 4">
    <name type="scientific">Nonomuraea helvata</name>
    <dbReference type="NCBI Taxonomy" id="37484"/>
    <lineage>
        <taxon>Bacteria</taxon>
        <taxon>Bacillati</taxon>
        <taxon>Actinomycetota</taxon>
        <taxon>Actinomycetes</taxon>
        <taxon>Streptosporangiales</taxon>
        <taxon>Streptosporangiaceae</taxon>
        <taxon>Nonomuraea</taxon>
    </lineage>
</organism>
<dbReference type="InterPro" id="IPR005182">
    <property type="entry name" value="YdbS-like_PH"/>
</dbReference>
<keyword evidence="1" id="KW-0812">Transmembrane</keyword>
<dbReference type="PIRSF" id="PIRSF026631">
    <property type="entry name" value="UCP026631"/>
    <property type="match status" value="1"/>
</dbReference>
<keyword evidence="1" id="KW-1133">Transmembrane helix</keyword>
<protein>
    <submittedName>
        <fullName evidence="3">PH domain-containing protein</fullName>
    </submittedName>
</protein>
<proteinExistence type="predicted"/>
<comment type="caution">
    <text evidence="3">The sequence shown here is derived from an EMBL/GenBank/DDBJ whole genome shotgun (WGS) entry which is preliminary data.</text>
</comment>
<sequence>MTASHTGDGRGAYGADGRGARRASLVGGADGGGSWRRLAGRSLWASGVKSLAIVAGVVAALARFLVGSDWPPGGVVAVCAAAAVPVVAAVVAYDAARLRTTRWRLTTERLELRSGITVRQHRSIPLDRVRSVDLRADPVLRLFGLTVVKVGTGEHAAEGTDLVLDPLTRHEAESLRRTLLRQGEAPAPGDGPLMELRWSWIRYAPLSVWTFTGTALVLGGLYKALDSFGVEGIAKWAATGLWDWVTARPLVAVPLLLAVNATAGVLGAVLLFAESWGRYRLEREPGRLRLRRGLLTTRSLTLEERRLRGVEISEPLLLRLGGGARVKTIATGLGKAAENETEDVAALTPPLPRAVAWRLAAEIAGTPAPGTSVPDGISSGAGAGALVAHPAAARRRRVVRALVTGAVLAAVAGAVSWLVPWSWVRVSVWAVPVVALAFGMWAAVEGARSLGHALGGRHLLTRQGAVVRHTVALDRKGISGWTISESFFQRRSSLLTVSAVTAAGEGHYDVVDVGRAEGLELAARAVPGLLEPFLARDKAPENQ</sequence>
<keyword evidence="4" id="KW-1185">Reference proteome</keyword>
<evidence type="ECO:0000313" key="4">
    <source>
        <dbReference type="Proteomes" id="UP001589532"/>
    </source>
</evidence>
<dbReference type="EMBL" id="JBHMBW010000012">
    <property type="protein sequence ID" value="MFB9624627.1"/>
    <property type="molecule type" value="Genomic_DNA"/>
</dbReference>
<feature type="transmembrane region" description="Helical" evidence="1">
    <location>
        <begin position="43"/>
        <end position="66"/>
    </location>
</feature>
<feature type="transmembrane region" description="Helical" evidence="1">
    <location>
        <begin position="72"/>
        <end position="96"/>
    </location>
</feature>
<feature type="transmembrane region" description="Helical" evidence="1">
    <location>
        <begin position="203"/>
        <end position="222"/>
    </location>
</feature>
<feature type="domain" description="YdbS-like PH" evidence="2">
    <location>
        <begin position="99"/>
        <end position="178"/>
    </location>
</feature>
<evidence type="ECO:0000313" key="3">
    <source>
        <dbReference type="EMBL" id="MFB9624627.1"/>
    </source>
</evidence>
<name>A0ABV5RYY4_9ACTN</name>
<dbReference type="Pfam" id="PF03703">
    <property type="entry name" value="bPH_2"/>
    <property type="match status" value="2"/>
</dbReference>
<accession>A0ABV5RYY4</accession>
<dbReference type="RefSeq" id="WP_344985332.1">
    <property type="nucleotide sequence ID" value="NZ_BAAAXV010000001.1"/>
</dbReference>
<dbReference type="InterPro" id="IPR014529">
    <property type="entry name" value="UCP026631"/>
</dbReference>
<gene>
    <name evidence="3" type="ORF">ACFFSA_16195</name>
</gene>
<feature type="transmembrane region" description="Helical" evidence="1">
    <location>
        <begin position="398"/>
        <end position="420"/>
    </location>
</feature>
<evidence type="ECO:0000256" key="1">
    <source>
        <dbReference type="SAM" id="Phobius"/>
    </source>
</evidence>
<keyword evidence="1" id="KW-0472">Membrane</keyword>
<feature type="domain" description="YdbS-like PH" evidence="2">
    <location>
        <begin position="453"/>
        <end position="520"/>
    </location>
</feature>
<feature type="transmembrane region" description="Helical" evidence="1">
    <location>
        <begin position="251"/>
        <end position="273"/>
    </location>
</feature>
<dbReference type="PANTHER" id="PTHR34473">
    <property type="entry name" value="UPF0699 TRANSMEMBRANE PROTEIN YDBS"/>
    <property type="match status" value="1"/>
</dbReference>
<evidence type="ECO:0000259" key="2">
    <source>
        <dbReference type="Pfam" id="PF03703"/>
    </source>
</evidence>
<dbReference type="Proteomes" id="UP001589532">
    <property type="component" value="Unassembled WGS sequence"/>
</dbReference>
<feature type="transmembrane region" description="Helical" evidence="1">
    <location>
        <begin position="426"/>
        <end position="444"/>
    </location>
</feature>